<reference evidence="3" key="1">
    <citation type="submission" date="2021-07" db="EMBL/GenBank/DDBJ databases">
        <authorList>
            <person name="Durling M."/>
        </authorList>
    </citation>
    <scope>NUCLEOTIDE SEQUENCE</scope>
</reference>
<organism evidence="3 4">
    <name type="scientific">Hymenoscyphus albidus</name>
    <dbReference type="NCBI Taxonomy" id="595503"/>
    <lineage>
        <taxon>Eukaryota</taxon>
        <taxon>Fungi</taxon>
        <taxon>Dikarya</taxon>
        <taxon>Ascomycota</taxon>
        <taxon>Pezizomycotina</taxon>
        <taxon>Leotiomycetes</taxon>
        <taxon>Helotiales</taxon>
        <taxon>Helotiaceae</taxon>
        <taxon>Hymenoscyphus</taxon>
    </lineage>
</organism>
<dbReference type="AlphaFoldDB" id="A0A9N9PZB0"/>
<name>A0A9N9PZB0_9HELO</name>
<dbReference type="OrthoDB" id="337038at2759"/>
<dbReference type="GO" id="GO:0005576">
    <property type="term" value="C:extracellular region"/>
    <property type="evidence" value="ECO:0007669"/>
    <property type="project" value="InterPro"/>
</dbReference>
<dbReference type="InterPro" id="IPR014044">
    <property type="entry name" value="CAP_dom"/>
</dbReference>
<dbReference type="PROSITE" id="PS01009">
    <property type="entry name" value="CRISP_1"/>
    <property type="match status" value="1"/>
</dbReference>
<dbReference type="InterPro" id="IPR001283">
    <property type="entry name" value="CRISP-related"/>
</dbReference>
<dbReference type="PRINTS" id="PR00837">
    <property type="entry name" value="V5TPXLIKE"/>
</dbReference>
<proteinExistence type="predicted"/>
<dbReference type="EMBL" id="CAJVRM010000374">
    <property type="protein sequence ID" value="CAG8980293.1"/>
    <property type="molecule type" value="Genomic_DNA"/>
</dbReference>
<evidence type="ECO:0000313" key="4">
    <source>
        <dbReference type="Proteomes" id="UP000701801"/>
    </source>
</evidence>
<dbReference type="InterPro" id="IPR018244">
    <property type="entry name" value="Allrgn_V5/Tpx1_CS"/>
</dbReference>
<keyword evidence="4" id="KW-1185">Reference proteome</keyword>
<dbReference type="Gene3D" id="3.40.33.10">
    <property type="entry name" value="CAP"/>
    <property type="match status" value="1"/>
</dbReference>
<evidence type="ECO:0000259" key="2">
    <source>
        <dbReference type="SMART" id="SM00198"/>
    </source>
</evidence>
<feature type="domain" description="SCP" evidence="2">
    <location>
        <begin position="77"/>
        <end position="204"/>
    </location>
</feature>
<dbReference type="SMART" id="SM00198">
    <property type="entry name" value="SCP"/>
    <property type="match status" value="1"/>
</dbReference>
<dbReference type="SUPFAM" id="SSF55797">
    <property type="entry name" value="PR-1-like"/>
    <property type="match status" value="1"/>
</dbReference>
<evidence type="ECO:0000256" key="1">
    <source>
        <dbReference type="SAM" id="MobiDB-lite"/>
    </source>
</evidence>
<feature type="region of interest" description="Disordered" evidence="1">
    <location>
        <begin position="34"/>
        <end position="64"/>
    </location>
</feature>
<dbReference type="InterPro" id="IPR035940">
    <property type="entry name" value="CAP_sf"/>
</dbReference>
<dbReference type="Proteomes" id="UP000701801">
    <property type="component" value="Unassembled WGS sequence"/>
</dbReference>
<accession>A0A9N9PZB0</accession>
<comment type="caution">
    <text evidence="3">The sequence shown here is derived from an EMBL/GenBank/DDBJ whole genome shotgun (WGS) entry which is preliminary data.</text>
</comment>
<sequence>MKVPTTLLLLAPATTLGAVITITRTVIATVGPEIPEPTQAAPPNNIPSVPVYSGNRNSVPANGGKAGGGPDFTDDAAFQNDVLAAHNFYRKQHGAGDLVWNETGAQFGQKWSEACVFKHSGGPTGENLVAGPPNATASIDLWGQERSLFDFQSGGFSSGAGHFTQLVWKATTSVGCGRTTCNGKGGTPGTYAVCEYYPQGNIVGSNNKYFRDNVGAQIQGKPDDSAVAAAVGAVSGQSVGTGDVSSGAPSLTRSTPSTTTRFITTSISSLLGSSTLTPASATSSVVAASVGRAFRESTGVILLTVVIAVVLEVGI</sequence>
<gene>
    <name evidence="3" type="ORF">HYALB_00008913</name>
</gene>
<dbReference type="PANTHER" id="PTHR10334">
    <property type="entry name" value="CYSTEINE-RICH SECRETORY PROTEIN-RELATED"/>
    <property type="match status" value="1"/>
</dbReference>
<protein>
    <recommendedName>
        <fullName evidence="2">SCP domain-containing protein</fullName>
    </recommendedName>
</protein>
<evidence type="ECO:0000313" key="3">
    <source>
        <dbReference type="EMBL" id="CAG8980293.1"/>
    </source>
</evidence>
<dbReference type="Pfam" id="PF00188">
    <property type="entry name" value="CAP"/>
    <property type="match status" value="1"/>
</dbReference>